<keyword evidence="3" id="KW-1185">Reference proteome</keyword>
<dbReference type="AlphaFoldDB" id="A0A9N9GF76"/>
<evidence type="ECO:0000313" key="2">
    <source>
        <dbReference type="EMBL" id="CAG8598155.1"/>
    </source>
</evidence>
<dbReference type="EMBL" id="CAJVPK010001777">
    <property type="protein sequence ID" value="CAG8598155.1"/>
    <property type="molecule type" value="Genomic_DNA"/>
</dbReference>
<organism evidence="2 3">
    <name type="scientific">Diversispora eburnea</name>
    <dbReference type="NCBI Taxonomy" id="1213867"/>
    <lineage>
        <taxon>Eukaryota</taxon>
        <taxon>Fungi</taxon>
        <taxon>Fungi incertae sedis</taxon>
        <taxon>Mucoromycota</taxon>
        <taxon>Glomeromycotina</taxon>
        <taxon>Glomeromycetes</taxon>
        <taxon>Diversisporales</taxon>
        <taxon>Diversisporaceae</taxon>
        <taxon>Diversispora</taxon>
    </lineage>
</organism>
<evidence type="ECO:0000313" key="3">
    <source>
        <dbReference type="Proteomes" id="UP000789706"/>
    </source>
</evidence>
<feature type="compositionally biased region" description="Basic and acidic residues" evidence="1">
    <location>
        <begin position="51"/>
        <end position="63"/>
    </location>
</feature>
<name>A0A9N9GF76_9GLOM</name>
<proteinExistence type="predicted"/>
<feature type="region of interest" description="Disordered" evidence="1">
    <location>
        <begin position="51"/>
        <end position="72"/>
    </location>
</feature>
<feature type="non-terminal residue" evidence="2">
    <location>
        <position position="1"/>
    </location>
</feature>
<sequence length="72" mass="8408">DENRRLAKHYALTFRTDVNVRNLQEASSTASPLPTTELTPQRQEGLEELPRNLKRIHNSERKPNPFINKKNQ</sequence>
<protein>
    <submittedName>
        <fullName evidence="2">4470_t:CDS:1</fullName>
    </submittedName>
</protein>
<gene>
    <name evidence="2" type="ORF">DEBURN_LOCUS9389</name>
</gene>
<comment type="caution">
    <text evidence="2">The sequence shown here is derived from an EMBL/GenBank/DDBJ whole genome shotgun (WGS) entry which is preliminary data.</text>
</comment>
<reference evidence="2" key="1">
    <citation type="submission" date="2021-06" db="EMBL/GenBank/DDBJ databases">
        <authorList>
            <person name="Kallberg Y."/>
            <person name="Tangrot J."/>
            <person name="Rosling A."/>
        </authorList>
    </citation>
    <scope>NUCLEOTIDE SEQUENCE</scope>
    <source>
        <strain evidence="2">AZ414A</strain>
    </source>
</reference>
<dbReference type="Proteomes" id="UP000789706">
    <property type="component" value="Unassembled WGS sequence"/>
</dbReference>
<accession>A0A9N9GF76</accession>
<evidence type="ECO:0000256" key="1">
    <source>
        <dbReference type="SAM" id="MobiDB-lite"/>
    </source>
</evidence>